<keyword evidence="1" id="KW-0732">Signal</keyword>
<accession>A0A8J9VFV4</accession>
<proteinExistence type="predicted"/>
<dbReference type="AlphaFoldDB" id="A0A8J9VFV4"/>
<feature type="non-terminal residue" evidence="2">
    <location>
        <position position="198"/>
    </location>
</feature>
<dbReference type="Proteomes" id="UP000838878">
    <property type="component" value="Chromosome 2"/>
</dbReference>
<dbReference type="SUPFAM" id="SSF57184">
    <property type="entry name" value="Growth factor receptor domain"/>
    <property type="match status" value="1"/>
</dbReference>
<dbReference type="InterPro" id="IPR009030">
    <property type="entry name" value="Growth_fac_rcpt_cys_sf"/>
</dbReference>
<feature type="signal peptide" evidence="1">
    <location>
        <begin position="1"/>
        <end position="16"/>
    </location>
</feature>
<protein>
    <submittedName>
        <fullName evidence="2">Uncharacterized protein</fullName>
    </submittedName>
</protein>
<evidence type="ECO:0000313" key="2">
    <source>
        <dbReference type="EMBL" id="CAH0720908.1"/>
    </source>
</evidence>
<evidence type="ECO:0000256" key="1">
    <source>
        <dbReference type="SAM" id="SignalP"/>
    </source>
</evidence>
<dbReference type="EMBL" id="OV170222">
    <property type="protein sequence ID" value="CAH0720908.1"/>
    <property type="molecule type" value="Genomic_DNA"/>
</dbReference>
<evidence type="ECO:0000313" key="3">
    <source>
        <dbReference type="Proteomes" id="UP000838878"/>
    </source>
</evidence>
<name>A0A8J9VFV4_9NEOP</name>
<keyword evidence="3" id="KW-1185">Reference proteome</keyword>
<dbReference type="OrthoDB" id="7385188at2759"/>
<sequence length="198" mass="22303">MLFVLLMLSALTISSARPNEKFNGRNVITVPPNCPPGQEWINGQCRDIWLKFTTPAPAIKTSADILNGKNMITAPPNCRDGQQWINGECRDIWFKLADPAYNHYMSADNLNDRNMITAPPNCRDGQQWINGQCRDIWFKLEDPASALYTKDEEGDIGAINIVNEPNYSEGSWRNIISVPNQCPDGYKPDALGVCRRIF</sequence>
<organism evidence="2 3">
    <name type="scientific">Brenthis ino</name>
    <name type="common">lesser marbled fritillary</name>
    <dbReference type="NCBI Taxonomy" id="405034"/>
    <lineage>
        <taxon>Eukaryota</taxon>
        <taxon>Metazoa</taxon>
        <taxon>Ecdysozoa</taxon>
        <taxon>Arthropoda</taxon>
        <taxon>Hexapoda</taxon>
        <taxon>Insecta</taxon>
        <taxon>Pterygota</taxon>
        <taxon>Neoptera</taxon>
        <taxon>Endopterygota</taxon>
        <taxon>Lepidoptera</taxon>
        <taxon>Glossata</taxon>
        <taxon>Ditrysia</taxon>
        <taxon>Papilionoidea</taxon>
        <taxon>Nymphalidae</taxon>
        <taxon>Heliconiinae</taxon>
        <taxon>Argynnini</taxon>
        <taxon>Brenthis</taxon>
    </lineage>
</organism>
<reference evidence="2" key="1">
    <citation type="submission" date="2021-12" db="EMBL/GenBank/DDBJ databases">
        <authorList>
            <person name="Martin H S."/>
        </authorList>
    </citation>
    <scope>NUCLEOTIDE SEQUENCE</scope>
</reference>
<gene>
    <name evidence="2" type="ORF">BINO364_LOCUS7070</name>
</gene>
<feature type="chain" id="PRO_5035469832" evidence="1">
    <location>
        <begin position="17"/>
        <end position="198"/>
    </location>
</feature>